<dbReference type="HOGENOM" id="CLU_1089473_0_0_6"/>
<dbReference type="KEGG" id="saga:M5M_01830"/>
<dbReference type="AlphaFoldDB" id="K4KUE5"/>
<name>K4KUE5_SIMAS</name>
<dbReference type="STRING" id="1117647.M5M_01830"/>
<evidence type="ECO:0000313" key="2">
    <source>
        <dbReference type="EMBL" id="AFU97587.2"/>
    </source>
</evidence>
<evidence type="ECO:0000313" key="3">
    <source>
        <dbReference type="Proteomes" id="UP000000466"/>
    </source>
</evidence>
<keyword evidence="3" id="KW-1185">Reference proteome</keyword>
<reference evidence="2 3" key="1">
    <citation type="journal article" date="2013" name="Genome Announc.">
        <title>Complete genome sequence of Simiduia agarivorans SA1(T), a marine bacterium able to degrade a variety of polysaccharides.</title>
        <authorList>
            <person name="Lin S.Y."/>
            <person name="Shieh W.Y."/>
            <person name="Chen J.S."/>
            <person name="Tang S.L."/>
        </authorList>
    </citation>
    <scope>NUCLEOTIDE SEQUENCE [LARGE SCALE GENOMIC DNA]</scope>
    <source>
        <strain evidence="3">DSM 21679 / JCM 13881 / BCRC 17597 / SA1</strain>
    </source>
</reference>
<keyword evidence="1" id="KW-0732">Signal</keyword>
<dbReference type="Proteomes" id="UP000000466">
    <property type="component" value="Chromosome"/>
</dbReference>
<organism evidence="2 3">
    <name type="scientific">Simiduia agarivorans (strain DSM 21679 / JCM 13881 / BCRC 17597 / SA1)</name>
    <dbReference type="NCBI Taxonomy" id="1117647"/>
    <lineage>
        <taxon>Bacteria</taxon>
        <taxon>Pseudomonadati</taxon>
        <taxon>Pseudomonadota</taxon>
        <taxon>Gammaproteobacteria</taxon>
        <taxon>Cellvibrionales</taxon>
        <taxon>Cellvibrionaceae</taxon>
        <taxon>Simiduia</taxon>
    </lineage>
</organism>
<dbReference type="RefSeq" id="WP_016389164.1">
    <property type="nucleotide sequence ID" value="NC_018868.3"/>
</dbReference>
<protein>
    <submittedName>
        <fullName evidence="2">Uncharacterized protein</fullName>
    </submittedName>
</protein>
<accession>K4KUE5</accession>
<sequence>MKRRARLGLFAVVLAFAPTALSDSVMTSESGFASTNACPLVSQYLAASGATESHAHRSCRPVSAVQPPRDAAWKVKLSGVGSSSFDQSLPKDTQVLQLTPNELLVTRFLKGKPIDIAWNHSLHSALHYCQKLEWAGFTDVIVYLESPTVRPGLLAPEVVLAEWFAGAAILYTSDESGIASLGDYEGVPEKASLDPAFRLLMQGTSAEIPLNGKKGIGRQFQWKGGMTALQQELLKTQWTNFRRNATTERYLCSSY</sequence>
<evidence type="ECO:0000256" key="1">
    <source>
        <dbReference type="SAM" id="SignalP"/>
    </source>
</evidence>
<proteinExistence type="predicted"/>
<feature type="chain" id="PRO_5003880110" evidence="1">
    <location>
        <begin position="23"/>
        <end position="255"/>
    </location>
</feature>
<feature type="signal peptide" evidence="1">
    <location>
        <begin position="1"/>
        <end position="22"/>
    </location>
</feature>
<gene>
    <name evidence="2" type="ordered locus">M5M_01830</name>
</gene>
<dbReference type="EMBL" id="CP003746">
    <property type="protein sequence ID" value="AFU97587.2"/>
    <property type="molecule type" value="Genomic_DNA"/>
</dbReference>